<evidence type="ECO:0000256" key="1">
    <source>
        <dbReference type="SAM" id="MobiDB-lite"/>
    </source>
</evidence>
<evidence type="ECO:0000313" key="3">
    <source>
        <dbReference type="Proteomes" id="UP000092021"/>
    </source>
</evidence>
<dbReference type="AlphaFoldDB" id="A0A657ITZ3"/>
<organism evidence="2 3">
    <name type="scientific">Rothia kristinae</name>
    <dbReference type="NCBI Taxonomy" id="37923"/>
    <lineage>
        <taxon>Bacteria</taxon>
        <taxon>Bacillati</taxon>
        <taxon>Actinomycetota</taxon>
        <taxon>Actinomycetes</taxon>
        <taxon>Micrococcales</taxon>
        <taxon>Micrococcaceae</taxon>
        <taxon>Rothia</taxon>
    </lineage>
</organism>
<sequence>MPRRRPGAGATGPETKATKAIGPVIDTATAANAVASPMPSHRTAVTGTPRPAASSSPTAIACRGRGEERSSGRSAISAAPVSPIRCQEEAPREPVSQIAASAAWYTLIRDSR</sequence>
<feature type="region of interest" description="Disordered" evidence="1">
    <location>
        <begin position="35"/>
        <end position="88"/>
    </location>
</feature>
<feature type="region of interest" description="Disordered" evidence="1">
    <location>
        <begin position="1"/>
        <end position="21"/>
    </location>
</feature>
<dbReference type="EMBL" id="LWGZ01000837">
    <property type="protein sequence ID" value="OAX56277.1"/>
    <property type="molecule type" value="Genomic_DNA"/>
</dbReference>
<dbReference type="Proteomes" id="UP000092021">
    <property type="component" value="Unassembled WGS sequence"/>
</dbReference>
<evidence type="ECO:0000313" key="2">
    <source>
        <dbReference type="EMBL" id="OAX56277.1"/>
    </source>
</evidence>
<comment type="caution">
    <text evidence="2">The sequence shown here is derived from an EMBL/GenBank/DDBJ whole genome shotgun (WGS) entry which is preliminary data.</text>
</comment>
<name>A0A657ITZ3_9MICC</name>
<accession>A0A657ITZ3</accession>
<proteinExistence type="predicted"/>
<protein>
    <submittedName>
        <fullName evidence="2">Uncharacterized protein</fullName>
    </submittedName>
</protein>
<reference evidence="2 3" key="1">
    <citation type="submission" date="2016-04" db="EMBL/GenBank/DDBJ databases">
        <title>Identification of putative biosynthetic pathways for the production of bioactive secondary metabolites by the marine actinomycete Kocuria kristinae RUTW2-3.</title>
        <authorList>
            <person name="Waterworth S.C."/>
            <person name="Walmsley T.A."/>
            <person name="Matongo T."/>
            <person name="Davies-Coleman M.T."/>
            <person name="Dorrington R.A."/>
        </authorList>
    </citation>
    <scope>NUCLEOTIDE SEQUENCE [LARGE SCALE GENOMIC DNA]</scope>
    <source>
        <strain evidence="2 3">RUTW4-5</strain>
    </source>
</reference>
<gene>
    <name evidence="2" type="ORF">A5N15_09400</name>
</gene>